<evidence type="ECO:0000313" key="4">
    <source>
        <dbReference type="Proteomes" id="UP001140091"/>
    </source>
</evidence>
<dbReference type="EMBL" id="JANBPK010000956">
    <property type="protein sequence ID" value="KAJ2927832.1"/>
    <property type="molecule type" value="Genomic_DNA"/>
</dbReference>
<feature type="domain" description="Nephrocystin 3-like N-terminal" evidence="2">
    <location>
        <begin position="2"/>
        <end position="149"/>
    </location>
</feature>
<comment type="caution">
    <text evidence="3">The sequence shown here is derived from an EMBL/GenBank/DDBJ whole genome shotgun (WGS) entry which is preliminary data.</text>
</comment>
<name>A0A9W8MFE6_9AGAR</name>
<evidence type="ECO:0000313" key="3">
    <source>
        <dbReference type="EMBL" id="KAJ2927832.1"/>
    </source>
</evidence>
<dbReference type="Pfam" id="PF24883">
    <property type="entry name" value="NPHP3_N"/>
    <property type="match status" value="1"/>
</dbReference>
<dbReference type="PANTHER" id="PTHR10039">
    <property type="entry name" value="AMELOGENIN"/>
    <property type="match status" value="1"/>
</dbReference>
<dbReference type="PANTHER" id="PTHR10039:SF14">
    <property type="entry name" value="NACHT DOMAIN-CONTAINING PROTEIN"/>
    <property type="match status" value="1"/>
</dbReference>
<keyword evidence="4" id="KW-1185">Reference proteome</keyword>
<dbReference type="InterPro" id="IPR056884">
    <property type="entry name" value="NPHP3-like_N"/>
</dbReference>
<accession>A0A9W8MFE6</accession>
<gene>
    <name evidence="3" type="ORF">H1R20_g9260</name>
</gene>
<dbReference type="OrthoDB" id="5967843at2759"/>
<dbReference type="AlphaFoldDB" id="A0A9W8MFE6"/>
<sequence length="502" mass="56778">MTGAAGAGKSALQQTISEICAWGKILGATFFFSTADPSRKDVSPFVPTIAYQLGIENESLRGLIGAAVAKDPLIFSKSLHTQMDTLLINPVEILRVKDPPQFQALPFVILIDGLDECSGEDRQAELLSAIKRCILDRPNVPFRLFLASRPELAIRSALQPGGYLHEVAYHLQLSDKYDATADIQRYLWHRLREAGARSSDPRARHQSWPRESDINAPVYSASGQFIYAATVIKYVLDPRGSPYDRLATAVNWTSSDKPKSNNAFSSLDLLYRNILKNAKDAYDAVDTNNSDFMLIVRSYRLIAVLTEALSLALPKFNFLLDLPQNTHDLILSDLCSLVHTYDDNPPKEYGFTQLGIRFYHRSFSSCMGKFDVPLYGQNFPVPNRNELSSFTANGGWDLLYKWNFAWERHGPPLPIRSPCRIRMWAEKIAEDLEDKDPLTAARINECVNRWNKDPPVRGINDASLLQEFKSVWSQKNPGRVFEELEEPDPEIPLYDRFISFRL</sequence>
<dbReference type="Proteomes" id="UP001140091">
    <property type="component" value="Unassembled WGS sequence"/>
</dbReference>
<feature type="non-terminal residue" evidence="3">
    <location>
        <position position="502"/>
    </location>
</feature>
<keyword evidence="1" id="KW-0677">Repeat</keyword>
<evidence type="ECO:0000259" key="2">
    <source>
        <dbReference type="Pfam" id="PF24883"/>
    </source>
</evidence>
<protein>
    <recommendedName>
        <fullName evidence="2">Nephrocystin 3-like N-terminal domain-containing protein</fullName>
    </recommendedName>
</protein>
<dbReference type="InterPro" id="IPR027417">
    <property type="entry name" value="P-loop_NTPase"/>
</dbReference>
<dbReference type="SUPFAM" id="SSF52540">
    <property type="entry name" value="P-loop containing nucleoside triphosphate hydrolases"/>
    <property type="match status" value="1"/>
</dbReference>
<reference evidence="3" key="1">
    <citation type="submission" date="2022-06" db="EMBL/GenBank/DDBJ databases">
        <title>Genome Sequence of Candolleomyces eurysporus.</title>
        <authorList>
            <person name="Buettner E."/>
        </authorList>
    </citation>
    <scope>NUCLEOTIDE SEQUENCE</scope>
    <source>
        <strain evidence="3">VTCC 930004</strain>
    </source>
</reference>
<proteinExistence type="predicted"/>
<evidence type="ECO:0000256" key="1">
    <source>
        <dbReference type="ARBA" id="ARBA00022737"/>
    </source>
</evidence>
<organism evidence="3 4">
    <name type="scientific">Candolleomyces eurysporus</name>
    <dbReference type="NCBI Taxonomy" id="2828524"/>
    <lineage>
        <taxon>Eukaryota</taxon>
        <taxon>Fungi</taxon>
        <taxon>Dikarya</taxon>
        <taxon>Basidiomycota</taxon>
        <taxon>Agaricomycotina</taxon>
        <taxon>Agaricomycetes</taxon>
        <taxon>Agaricomycetidae</taxon>
        <taxon>Agaricales</taxon>
        <taxon>Agaricineae</taxon>
        <taxon>Psathyrellaceae</taxon>
        <taxon>Candolleomyces</taxon>
    </lineage>
</organism>